<dbReference type="PATRIC" id="fig|49338.4.peg.2961"/>
<feature type="transmembrane region" description="Helical" evidence="1">
    <location>
        <begin position="47"/>
        <end position="63"/>
    </location>
</feature>
<keyword evidence="1" id="KW-0472">Membrane</keyword>
<keyword evidence="1" id="KW-0812">Transmembrane</keyword>
<evidence type="ECO:0000256" key="1">
    <source>
        <dbReference type="SAM" id="Phobius"/>
    </source>
</evidence>
<dbReference type="RefSeq" id="WP_208925763.1">
    <property type="nucleotide sequence ID" value="NZ_LK996017.1"/>
</dbReference>
<name>A0A098B189_DESHA</name>
<feature type="transmembrane region" description="Helical" evidence="1">
    <location>
        <begin position="12"/>
        <end position="35"/>
    </location>
</feature>
<dbReference type="AlphaFoldDB" id="A0A098B189"/>
<protein>
    <submittedName>
        <fullName evidence="2">Uncharacterized protein</fullName>
    </submittedName>
</protein>
<accession>A0A098B189</accession>
<gene>
    <name evidence="2" type="ORF">DPCES_2757</name>
</gene>
<sequence length="147" mass="16920">MEEQVYSYQVKPLLIPGGLYLVITPLVLAVLHYGLKIAALEFNVLRVIYLLTALGIAAIWIYGRSKNFRVSDNQLVFGSLRGEHSLSPAEIRRIALFTTKQGKEIVQIKTKKQDYYLSDLYFPFPELMTELEQYISENEIRTNFSRA</sequence>
<evidence type="ECO:0000313" key="2">
    <source>
        <dbReference type="EMBL" id="CDX02644.1"/>
    </source>
</evidence>
<dbReference type="EMBL" id="LK996017">
    <property type="protein sequence ID" value="CDX02644.1"/>
    <property type="molecule type" value="Genomic_DNA"/>
</dbReference>
<organism evidence="2">
    <name type="scientific">Desulfitobacterium hafniense</name>
    <name type="common">Desulfitobacterium frappieri</name>
    <dbReference type="NCBI Taxonomy" id="49338"/>
    <lineage>
        <taxon>Bacteria</taxon>
        <taxon>Bacillati</taxon>
        <taxon>Bacillota</taxon>
        <taxon>Clostridia</taxon>
        <taxon>Eubacteriales</taxon>
        <taxon>Desulfitobacteriaceae</taxon>
        <taxon>Desulfitobacterium</taxon>
    </lineage>
</organism>
<reference evidence="2" key="1">
    <citation type="submission" date="2014-07" db="EMBL/GenBank/DDBJ databases">
        <authorList>
            <person name="Hornung V.Bastian."/>
        </authorList>
    </citation>
    <scope>NUCLEOTIDE SEQUENCE</scope>
    <source>
        <strain evidence="2">PCE-S</strain>
    </source>
</reference>
<keyword evidence="1" id="KW-1133">Transmembrane helix</keyword>
<proteinExistence type="predicted"/>